<keyword evidence="2" id="KW-1185">Reference proteome</keyword>
<proteinExistence type="predicted"/>
<name>A0AAV7CXL2_ENGPU</name>
<accession>A0AAV7CXL2</accession>
<sequence>MNTLYTALHKDADQFNILNNPQATELFLHIANRHLNQGSNCPSSDCLWFFLWISVHHLLQSPFSWKHRLTNSKGRMLIRLGRLTPGYFRLLQLQVSGELAAEPKDRLVNHLALLFALMGLGLSYYSVRQMVQESNLPPPQ</sequence>
<protein>
    <submittedName>
        <fullName evidence="1">Uncharacterized protein</fullName>
    </submittedName>
</protein>
<reference evidence="1" key="1">
    <citation type="thesis" date="2020" institute="ProQuest LLC" country="789 East Eisenhower Parkway, Ann Arbor, MI, USA">
        <title>Comparative Genomics and Chromosome Evolution.</title>
        <authorList>
            <person name="Mudd A.B."/>
        </authorList>
    </citation>
    <scope>NUCLEOTIDE SEQUENCE</scope>
    <source>
        <strain evidence="1">237g6f4</strain>
        <tissue evidence="1">Blood</tissue>
    </source>
</reference>
<evidence type="ECO:0000313" key="2">
    <source>
        <dbReference type="Proteomes" id="UP000824782"/>
    </source>
</evidence>
<dbReference type="AlphaFoldDB" id="A0AAV7CXL2"/>
<organism evidence="1 2">
    <name type="scientific">Engystomops pustulosus</name>
    <name type="common">Tungara frog</name>
    <name type="synonym">Physalaemus pustulosus</name>
    <dbReference type="NCBI Taxonomy" id="76066"/>
    <lineage>
        <taxon>Eukaryota</taxon>
        <taxon>Metazoa</taxon>
        <taxon>Chordata</taxon>
        <taxon>Craniata</taxon>
        <taxon>Vertebrata</taxon>
        <taxon>Euteleostomi</taxon>
        <taxon>Amphibia</taxon>
        <taxon>Batrachia</taxon>
        <taxon>Anura</taxon>
        <taxon>Neobatrachia</taxon>
        <taxon>Hyloidea</taxon>
        <taxon>Leptodactylidae</taxon>
        <taxon>Leiuperinae</taxon>
        <taxon>Engystomops</taxon>
    </lineage>
</organism>
<comment type="caution">
    <text evidence="1">The sequence shown here is derived from an EMBL/GenBank/DDBJ whole genome shotgun (WGS) entry which is preliminary data.</text>
</comment>
<dbReference type="EMBL" id="WNYA01000002">
    <property type="protein sequence ID" value="KAG8588758.1"/>
    <property type="molecule type" value="Genomic_DNA"/>
</dbReference>
<dbReference type="Proteomes" id="UP000824782">
    <property type="component" value="Unassembled WGS sequence"/>
</dbReference>
<evidence type="ECO:0000313" key="1">
    <source>
        <dbReference type="EMBL" id="KAG8588758.1"/>
    </source>
</evidence>
<gene>
    <name evidence="1" type="ORF">GDO81_006090</name>
</gene>